<dbReference type="InParanoid" id="E4XX93"/>
<feature type="chain" id="PRO_5003193024" description="EamA domain-containing protein" evidence="3">
    <location>
        <begin position="24"/>
        <end position="378"/>
    </location>
</feature>
<keyword evidence="3" id="KW-0732">Signal</keyword>
<feature type="signal peptide" evidence="3">
    <location>
        <begin position="1"/>
        <end position="23"/>
    </location>
</feature>
<evidence type="ECO:0008006" key="6">
    <source>
        <dbReference type="Google" id="ProtNLM"/>
    </source>
</evidence>
<feature type="transmembrane region" description="Helical" evidence="2">
    <location>
        <begin position="199"/>
        <end position="219"/>
    </location>
</feature>
<keyword evidence="2" id="KW-1133">Transmembrane helix</keyword>
<evidence type="ECO:0000313" key="4">
    <source>
        <dbReference type="EMBL" id="CBY14287.1"/>
    </source>
</evidence>
<name>E4XX93_OIKDI</name>
<feature type="compositionally biased region" description="Basic and acidic residues" evidence="1">
    <location>
        <begin position="347"/>
        <end position="356"/>
    </location>
</feature>
<feature type="transmembrane region" description="Helical" evidence="2">
    <location>
        <begin position="93"/>
        <end position="111"/>
    </location>
</feature>
<dbReference type="EMBL" id="FN653271">
    <property type="protein sequence ID" value="CBY14287.1"/>
    <property type="molecule type" value="Genomic_DNA"/>
</dbReference>
<evidence type="ECO:0000313" key="5">
    <source>
        <dbReference type="Proteomes" id="UP000001307"/>
    </source>
</evidence>
<keyword evidence="5" id="KW-1185">Reference proteome</keyword>
<reference evidence="4" key="1">
    <citation type="journal article" date="2010" name="Science">
        <title>Plasticity of animal genome architecture unmasked by rapid evolution of a pelagic tunicate.</title>
        <authorList>
            <person name="Denoeud F."/>
            <person name="Henriet S."/>
            <person name="Mungpakdee S."/>
            <person name="Aury J.M."/>
            <person name="Da Silva C."/>
            <person name="Brinkmann H."/>
            <person name="Mikhaleva J."/>
            <person name="Olsen L.C."/>
            <person name="Jubin C."/>
            <person name="Canestro C."/>
            <person name="Bouquet J.M."/>
            <person name="Danks G."/>
            <person name="Poulain J."/>
            <person name="Campsteijn C."/>
            <person name="Adamski M."/>
            <person name="Cross I."/>
            <person name="Yadetie F."/>
            <person name="Muffato M."/>
            <person name="Louis A."/>
            <person name="Butcher S."/>
            <person name="Tsagkogeorga G."/>
            <person name="Konrad A."/>
            <person name="Singh S."/>
            <person name="Jensen M.F."/>
            <person name="Cong E.H."/>
            <person name="Eikeseth-Otteraa H."/>
            <person name="Noel B."/>
            <person name="Anthouard V."/>
            <person name="Porcel B.M."/>
            <person name="Kachouri-Lafond R."/>
            <person name="Nishino A."/>
            <person name="Ugolini M."/>
            <person name="Chourrout P."/>
            <person name="Nishida H."/>
            <person name="Aasland R."/>
            <person name="Huzurbazar S."/>
            <person name="Westhof E."/>
            <person name="Delsuc F."/>
            <person name="Lehrach H."/>
            <person name="Reinhardt R."/>
            <person name="Weissenbach J."/>
            <person name="Roy S.W."/>
            <person name="Artiguenave F."/>
            <person name="Postlethwait J.H."/>
            <person name="Manak J.R."/>
            <person name="Thompson E.M."/>
            <person name="Jaillon O."/>
            <person name="Du Pasquier L."/>
            <person name="Boudinot P."/>
            <person name="Liberles D.A."/>
            <person name="Volff J.N."/>
            <person name="Philippe H."/>
            <person name="Lenhard B."/>
            <person name="Roest Crollius H."/>
            <person name="Wincker P."/>
            <person name="Chourrout D."/>
        </authorList>
    </citation>
    <scope>NUCLEOTIDE SEQUENCE [LARGE SCALE GENOMIC DNA]</scope>
</reference>
<protein>
    <recommendedName>
        <fullName evidence="6">EamA domain-containing protein</fullName>
    </recommendedName>
</protein>
<accession>E4XX93</accession>
<dbReference type="AlphaFoldDB" id="E4XX93"/>
<feature type="transmembrane region" description="Helical" evidence="2">
    <location>
        <begin position="123"/>
        <end position="144"/>
    </location>
</feature>
<keyword evidence="2" id="KW-0812">Transmembrane</keyword>
<dbReference type="InterPro" id="IPR026505">
    <property type="entry name" value="Solute_c_fam_35_mem_F3/F4"/>
</dbReference>
<dbReference type="PANTHER" id="PTHR19346:SF4">
    <property type="entry name" value="SUGAR PHOSPHATE TRANSPORTER DOMAIN-CONTAINING PROTEIN"/>
    <property type="match status" value="1"/>
</dbReference>
<evidence type="ECO:0000256" key="2">
    <source>
        <dbReference type="SAM" id="Phobius"/>
    </source>
</evidence>
<dbReference type="InterPro" id="IPR037185">
    <property type="entry name" value="EmrE-like"/>
</dbReference>
<proteinExistence type="predicted"/>
<dbReference type="Proteomes" id="UP000001307">
    <property type="component" value="Unassembled WGS sequence"/>
</dbReference>
<feature type="transmembrane region" description="Helical" evidence="2">
    <location>
        <begin position="231"/>
        <end position="255"/>
    </location>
</feature>
<feature type="transmembrane region" description="Helical" evidence="2">
    <location>
        <begin position="323"/>
        <end position="343"/>
    </location>
</feature>
<dbReference type="SUPFAM" id="SSF103481">
    <property type="entry name" value="Multidrug resistance efflux transporter EmrE"/>
    <property type="match status" value="1"/>
</dbReference>
<dbReference type="PANTHER" id="PTHR19346">
    <property type="entry name" value="SUGAR PHOSPHATE TRANSPORTER DOMAIN-CONTAINING PROTEIN"/>
    <property type="match status" value="1"/>
</dbReference>
<feature type="region of interest" description="Disordered" evidence="1">
    <location>
        <begin position="346"/>
        <end position="378"/>
    </location>
</feature>
<evidence type="ECO:0000256" key="3">
    <source>
        <dbReference type="SAM" id="SignalP"/>
    </source>
</evidence>
<sequence>MGNSQMLLGIVLVFSIMLANVSAAQLMKKFVGYTFSPVFFTAFSTLFLILCFPGYALSVVLQNKLKSQPLTFGLSSPFSLFGPGVRVCSLKPILTKILPLTLIYLVTNYLYARSLIKLSNTSVAAGMASEIMFVYLLSLIFLGVKNEGITSNIRQLLASLFAFAGVLCLTMTSCEEAVLETGTNATSTENTCKSFSEQIKLFIPVLFAAFGAAAYKITFKKLLGNISSGQVSLFLTLIGLFSVVISFPAVCYVLLNEIESFPANKETWTFLIASSTCGLFFNWLVNYGVSVTFPLLIAIGYSLPVPANAVIDRFLWGNRFTAQQLVGIALSFAAMILIVIPLPQNQEKSDKKKEKSMTSSYSSSPNEYEKAETLPFNA</sequence>
<feature type="transmembrane region" description="Helical" evidence="2">
    <location>
        <begin position="39"/>
        <end position="61"/>
    </location>
</feature>
<evidence type="ECO:0000256" key="1">
    <source>
        <dbReference type="SAM" id="MobiDB-lite"/>
    </source>
</evidence>
<keyword evidence="2" id="KW-0472">Membrane</keyword>
<dbReference type="OrthoDB" id="10062838at2759"/>
<gene>
    <name evidence="4" type="ORF">GSOID_T00007274001</name>
</gene>
<feature type="transmembrane region" description="Helical" evidence="2">
    <location>
        <begin position="292"/>
        <end position="311"/>
    </location>
</feature>
<organism evidence="4">
    <name type="scientific">Oikopleura dioica</name>
    <name type="common">Tunicate</name>
    <dbReference type="NCBI Taxonomy" id="34765"/>
    <lineage>
        <taxon>Eukaryota</taxon>
        <taxon>Metazoa</taxon>
        <taxon>Chordata</taxon>
        <taxon>Tunicata</taxon>
        <taxon>Appendicularia</taxon>
        <taxon>Copelata</taxon>
        <taxon>Oikopleuridae</taxon>
        <taxon>Oikopleura</taxon>
    </lineage>
</organism>